<evidence type="ECO:0000259" key="3">
    <source>
        <dbReference type="Pfam" id="PF13472"/>
    </source>
</evidence>
<gene>
    <name evidence="4" type="ORF">C2869_04710</name>
</gene>
<dbReference type="PANTHER" id="PTHR11852">
    <property type="entry name" value="PLATELET-ACTIVATING FACTOR ACETYLHYDROLASE"/>
    <property type="match status" value="1"/>
</dbReference>
<dbReference type="InterPro" id="IPR036514">
    <property type="entry name" value="SGNH_hydro_sf"/>
</dbReference>
<dbReference type="PANTHER" id="PTHR11852:SF0">
    <property type="entry name" value="PLATELET-ACTIVATING FACTOR ACETYLHYDROLASE IB SUBUNIT BETA HOMOLOG"/>
    <property type="match status" value="1"/>
</dbReference>
<feature type="region of interest" description="Disordered" evidence="2">
    <location>
        <begin position="1"/>
        <end position="22"/>
    </location>
</feature>
<evidence type="ECO:0000256" key="2">
    <source>
        <dbReference type="SAM" id="MobiDB-lite"/>
    </source>
</evidence>
<evidence type="ECO:0000313" key="4">
    <source>
        <dbReference type="EMBL" id="AWB65780.1"/>
    </source>
</evidence>
<feature type="compositionally biased region" description="Basic and acidic residues" evidence="2">
    <location>
        <begin position="1"/>
        <end position="18"/>
    </location>
</feature>
<name>A0A2S0VNW8_9ALTE</name>
<evidence type="ECO:0000313" key="5">
    <source>
        <dbReference type="Proteomes" id="UP000244441"/>
    </source>
</evidence>
<dbReference type="KEGG" id="cate:C2869_04710"/>
<proteinExistence type="inferred from homology"/>
<organism evidence="4 5">
    <name type="scientific">Saccharobesus litoralis</name>
    <dbReference type="NCBI Taxonomy" id="2172099"/>
    <lineage>
        <taxon>Bacteria</taxon>
        <taxon>Pseudomonadati</taxon>
        <taxon>Pseudomonadota</taxon>
        <taxon>Gammaproteobacteria</taxon>
        <taxon>Alteromonadales</taxon>
        <taxon>Alteromonadaceae</taxon>
        <taxon>Saccharobesus</taxon>
    </lineage>
</organism>
<dbReference type="InterPro" id="IPR013830">
    <property type="entry name" value="SGNH_hydro"/>
</dbReference>
<sequence>MITKVREPQQESKQELQQEQHPAIVPAQQTDEWAVPWWLPRHQAKLHAKQIQGQIDLLFLGDSITQAWEDRGAAVWQKYYQPRHAFNLGFSGDRTENVLWRIEHGELDNIAPKLLVLMIGSNNTGHRMDPAEQTAKGIELIIQAIQAKLANSRILLLGLLPREASPDDPMRLRNNEINKLIKPLANQQNLFWLDIGELFLDEQGVIQPDVMSDGLHPNQAMYLEMALALEPTIKHLLDDTL</sequence>
<feature type="domain" description="SGNH hydrolase-type esterase" evidence="3">
    <location>
        <begin position="59"/>
        <end position="222"/>
    </location>
</feature>
<dbReference type="EMBL" id="CP026604">
    <property type="protein sequence ID" value="AWB65780.1"/>
    <property type="molecule type" value="Genomic_DNA"/>
</dbReference>
<reference evidence="4 5" key="1">
    <citation type="submission" date="2018-01" db="EMBL/GenBank/DDBJ databases">
        <title>Genome sequence of a Cantenovulum-like bacteria.</title>
        <authorList>
            <person name="Tan W.R."/>
            <person name="Lau N.-S."/>
            <person name="Go F."/>
            <person name="Amirul A.-A.A."/>
        </authorList>
    </citation>
    <scope>NUCLEOTIDE SEQUENCE [LARGE SCALE GENOMIC DNA]</scope>
    <source>
        <strain evidence="4 5">CCB-QB4</strain>
    </source>
</reference>
<dbReference type="Gene3D" id="3.40.50.1110">
    <property type="entry name" value="SGNH hydrolase"/>
    <property type="match status" value="1"/>
</dbReference>
<keyword evidence="5" id="KW-1185">Reference proteome</keyword>
<comment type="similarity">
    <text evidence="1">Belongs to the 'GDSL' lipolytic enzyme family. Platelet-activating factor acetylhydrolase IB beta/gamma subunits subfamily.</text>
</comment>
<dbReference type="SUPFAM" id="SSF52266">
    <property type="entry name" value="SGNH hydrolase"/>
    <property type="match status" value="1"/>
</dbReference>
<dbReference type="AlphaFoldDB" id="A0A2S0VNW8"/>
<accession>A0A2S0VNW8</accession>
<protein>
    <submittedName>
        <fullName evidence="4">Acetylglucosamine-6-sulfatase</fullName>
    </submittedName>
</protein>
<dbReference type="GO" id="GO:0016788">
    <property type="term" value="F:hydrolase activity, acting on ester bonds"/>
    <property type="evidence" value="ECO:0007669"/>
    <property type="project" value="UniProtKB-ARBA"/>
</dbReference>
<dbReference type="Proteomes" id="UP000244441">
    <property type="component" value="Chromosome"/>
</dbReference>
<evidence type="ECO:0000256" key="1">
    <source>
        <dbReference type="ARBA" id="ARBA00038184"/>
    </source>
</evidence>
<dbReference type="Pfam" id="PF13472">
    <property type="entry name" value="Lipase_GDSL_2"/>
    <property type="match status" value="1"/>
</dbReference>